<dbReference type="GeneID" id="62207458"/>
<gene>
    <name evidence="2" type="ORF">GT037_009233</name>
</gene>
<evidence type="ECO:0000313" key="3">
    <source>
        <dbReference type="Proteomes" id="UP000596902"/>
    </source>
</evidence>
<proteinExistence type="predicted"/>
<accession>A0A8H7B0M2</accession>
<dbReference type="PANTHER" id="PTHR10622:SF10">
    <property type="entry name" value="HET DOMAIN-CONTAINING PROTEIN"/>
    <property type="match status" value="1"/>
</dbReference>
<protein>
    <recommendedName>
        <fullName evidence="1">Heterokaryon incompatibility domain-containing protein</fullName>
    </recommendedName>
</protein>
<reference evidence="2" key="2">
    <citation type="submission" date="2020-08" db="EMBL/GenBank/DDBJ databases">
        <title>Draft Genome Sequence of Cumin Blight Pathogen Alternaria burnsii.</title>
        <authorList>
            <person name="Feng Z."/>
        </authorList>
    </citation>
    <scope>NUCLEOTIDE SEQUENCE</scope>
    <source>
        <strain evidence="2">CBS107.38</strain>
    </source>
</reference>
<comment type="caution">
    <text evidence="2">The sequence shown here is derived from an EMBL/GenBank/DDBJ whole genome shotgun (WGS) entry which is preliminary data.</text>
</comment>
<organism evidence="2 3">
    <name type="scientific">Alternaria burnsii</name>
    <dbReference type="NCBI Taxonomy" id="1187904"/>
    <lineage>
        <taxon>Eukaryota</taxon>
        <taxon>Fungi</taxon>
        <taxon>Dikarya</taxon>
        <taxon>Ascomycota</taxon>
        <taxon>Pezizomycotina</taxon>
        <taxon>Dothideomycetes</taxon>
        <taxon>Pleosporomycetidae</taxon>
        <taxon>Pleosporales</taxon>
        <taxon>Pleosporineae</taxon>
        <taxon>Pleosporaceae</taxon>
        <taxon>Alternaria</taxon>
        <taxon>Alternaria sect. Alternaria</taxon>
    </lineage>
</organism>
<feature type="domain" description="Heterokaryon incompatibility" evidence="1">
    <location>
        <begin position="22"/>
        <end position="109"/>
    </location>
</feature>
<keyword evidence="3" id="KW-1185">Reference proteome</keyword>
<dbReference type="PANTHER" id="PTHR10622">
    <property type="entry name" value="HET DOMAIN-CONTAINING PROTEIN"/>
    <property type="match status" value="1"/>
</dbReference>
<dbReference type="AlphaFoldDB" id="A0A8H7B0M2"/>
<reference evidence="2" key="1">
    <citation type="submission" date="2020-01" db="EMBL/GenBank/DDBJ databases">
        <authorList>
            <person name="Feng Z.H.Z."/>
        </authorList>
    </citation>
    <scope>NUCLEOTIDE SEQUENCE</scope>
    <source>
        <strain evidence="2">CBS107.38</strain>
    </source>
</reference>
<dbReference type="RefSeq" id="XP_038783082.1">
    <property type="nucleotide sequence ID" value="XM_038934280.1"/>
</dbReference>
<evidence type="ECO:0000313" key="2">
    <source>
        <dbReference type="EMBL" id="KAF7672732.1"/>
    </source>
</evidence>
<dbReference type="Pfam" id="PF06985">
    <property type="entry name" value="HET"/>
    <property type="match status" value="1"/>
</dbReference>
<name>A0A8H7B0M2_9PLEO</name>
<evidence type="ECO:0000259" key="1">
    <source>
        <dbReference type="Pfam" id="PF06985"/>
    </source>
</evidence>
<dbReference type="InterPro" id="IPR010730">
    <property type="entry name" value="HET"/>
</dbReference>
<dbReference type="EMBL" id="JAAABM010000015">
    <property type="protein sequence ID" value="KAF7672732.1"/>
    <property type="molecule type" value="Genomic_DNA"/>
</dbReference>
<dbReference type="Proteomes" id="UP000596902">
    <property type="component" value="Unassembled WGS sequence"/>
</dbReference>
<sequence length="556" mass="62460">MRLLNARTYELQTFVGKDKPNYAILSHTWEDGEVLFEDIQNTSRVDWTAKKGYFKIRKTCDQALEDGCDFVWIDTCNINKDSSSELSEAINSMFRWYKDATICYAYISDIKIGDEWSFSKCRWLTRGWTLQEMIAPDRVHFYDADWSFLGSRISLANELSGVSGIQKQGDMDARFMLEGFSVAQKMKWASDRTTTREEDVAYSLMGLFDVNMPLLYGEGTRAFFRLQKAILEMRPDHSILAFRFNLPNMNGGDCPRFLAPNPTAFCDDFQSIPSSTLVKDASLLGTTLSIDMLLCPVQGGAVFPKPYLGILDCSMADDSHARPAILLFAIDHEVRKTFRCTSYTNNLYLLHSSHLGVARAMTADTQTKLTDQAVLSYKPRDIERVRISIFGGDVASGTLGLHSATGYVQVNISSVFRDLGYKYASSLPLTEQHMIFATYPPGAIEIVHERAGKLKVHWDLHNGLLYFNISSFSSPPNEHTTQKQTALRCQTDSWSINDSVTTSHSELGKSKSIVIEGPGATTLEVWISISNETFIGSSRLVLAVHGKIKKPESDRK</sequence>